<accession>A0A9D1F880</accession>
<evidence type="ECO:0000313" key="2">
    <source>
        <dbReference type="Proteomes" id="UP000886741"/>
    </source>
</evidence>
<dbReference type="EMBL" id="DVJJ01000016">
    <property type="protein sequence ID" value="HIS63870.1"/>
    <property type="molecule type" value="Genomic_DNA"/>
</dbReference>
<reference evidence="1" key="2">
    <citation type="journal article" date="2021" name="PeerJ">
        <title>Extensive microbial diversity within the chicken gut microbiome revealed by metagenomics and culture.</title>
        <authorList>
            <person name="Gilroy R."/>
            <person name="Ravi A."/>
            <person name="Getino M."/>
            <person name="Pursley I."/>
            <person name="Horton D.L."/>
            <person name="Alikhan N.F."/>
            <person name="Baker D."/>
            <person name="Gharbi K."/>
            <person name="Hall N."/>
            <person name="Watson M."/>
            <person name="Adriaenssens E.M."/>
            <person name="Foster-Nyarko E."/>
            <person name="Jarju S."/>
            <person name="Secka A."/>
            <person name="Antonio M."/>
            <person name="Oren A."/>
            <person name="Chaudhuri R.R."/>
            <person name="La Ragione R."/>
            <person name="Hildebrand F."/>
            <person name="Pallen M.J."/>
        </authorList>
    </citation>
    <scope>NUCLEOTIDE SEQUENCE</scope>
    <source>
        <strain evidence="1">ChiBcec16-1751</strain>
    </source>
</reference>
<proteinExistence type="predicted"/>
<comment type="caution">
    <text evidence="1">The sequence shown here is derived from an EMBL/GenBank/DDBJ whole genome shotgun (WGS) entry which is preliminary data.</text>
</comment>
<reference evidence="1" key="1">
    <citation type="submission" date="2020-10" db="EMBL/GenBank/DDBJ databases">
        <authorList>
            <person name="Gilroy R."/>
        </authorList>
    </citation>
    <scope>NUCLEOTIDE SEQUENCE</scope>
    <source>
        <strain evidence="1">ChiBcec16-1751</strain>
    </source>
</reference>
<sequence>MNEQTITEAHGACRRIYTALTELLELTNELSEAIQRQDQVSVQLFLSMRQEPLEQLRVYDARLRRLCSLLPQAEGAQLRQVLNGQSGGTAATQGLERTVRQNRQLLEQITRIDERINRRMGGKKSFYEKNASQ</sequence>
<dbReference type="AlphaFoldDB" id="A0A9D1F880"/>
<organism evidence="1 2">
    <name type="scientific">Candidatus Avoscillospira avistercoris</name>
    <dbReference type="NCBI Taxonomy" id="2840707"/>
    <lineage>
        <taxon>Bacteria</taxon>
        <taxon>Bacillati</taxon>
        <taxon>Bacillota</taxon>
        <taxon>Clostridia</taxon>
        <taxon>Eubacteriales</taxon>
        <taxon>Oscillospiraceae</taxon>
        <taxon>Oscillospiraceae incertae sedis</taxon>
        <taxon>Candidatus Avoscillospira</taxon>
    </lineage>
</organism>
<dbReference type="Proteomes" id="UP000886741">
    <property type="component" value="Unassembled WGS sequence"/>
</dbReference>
<protein>
    <submittedName>
        <fullName evidence="1">Uncharacterized protein</fullName>
    </submittedName>
</protein>
<gene>
    <name evidence="1" type="ORF">IAA83_00685</name>
</gene>
<name>A0A9D1F880_9FIRM</name>
<evidence type="ECO:0000313" key="1">
    <source>
        <dbReference type="EMBL" id="HIS63870.1"/>
    </source>
</evidence>